<dbReference type="SUPFAM" id="SSF52833">
    <property type="entry name" value="Thioredoxin-like"/>
    <property type="match status" value="3"/>
</dbReference>
<dbReference type="InterPro" id="IPR040090">
    <property type="entry name" value="TXNDC16"/>
</dbReference>
<dbReference type="PANTHER" id="PTHR22699">
    <property type="entry name" value="THIOREDOXIN DOMAIN-CONTAINING PROTEIN 16"/>
    <property type="match status" value="1"/>
</dbReference>
<dbReference type="AlphaFoldDB" id="A0AA39Y6W0"/>
<dbReference type="CDD" id="cd02961">
    <property type="entry name" value="PDI_a_family"/>
    <property type="match status" value="1"/>
</dbReference>
<dbReference type="PANTHER" id="PTHR22699:SF1">
    <property type="entry name" value="THIOREDOXIN DOMAIN-CONTAINING PROTEIN 16"/>
    <property type="match status" value="1"/>
</dbReference>
<keyword evidence="1" id="KW-0732">Signal</keyword>
<dbReference type="CDD" id="cd02981">
    <property type="entry name" value="PDI_b_family"/>
    <property type="match status" value="1"/>
</dbReference>
<dbReference type="EMBL" id="JAULSV010000004">
    <property type="protein sequence ID" value="KAK0646480.1"/>
    <property type="molecule type" value="Genomic_DNA"/>
</dbReference>
<evidence type="ECO:0000313" key="3">
    <source>
        <dbReference type="EMBL" id="KAK0646480.1"/>
    </source>
</evidence>
<proteinExistence type="predicted"/>
<sequence>MYKMTSWALLLLAGVRLVAGWEHAAPEDFREVVAEGDVLVAFVAPDEPESAALEPEWLSAVAKGKERLVSFDCSGEGEESACDREGVDSLPLIVLFQNGDAVKHYQGPARAEAILNFVARRRRPAVSEILTAEQLSAFKTADETVFVAYLDPKDPAPGEVVADAARLFRDEFSFGTVTDAAVAEAQGVKVPAVVCYKLVDGDTVQFSEFGDLEKFVNWVEEASRPVIGELTVLNRERLLRRGWPMIYLFSSSEAERQQLRKTLYKFARSYYDSLTAVLVDPLEFPSLMGELGLDPNVLPAGAVHQLSLDRIFHYPKDKPLSPSALQQWGLDVYQERIKPWRPPGVTTSNDHPGLTVSASASAKLSVQNIPGVKIKIAGHDEL</sequence>
<gene>
    <name evidence="3" type="ORF">B0T16DRAFT_162767</name>
</gene>
<accession>A0AA39Y6W0</accession>
<protein>
    <submittedName>
        <fullName evidence="3">Thioredoxin-like domain-containing protein</fullName>
    </submittedName>
</protein>
<dbReference type="CDD" id="cd02982">
    <property type="entry name" value="PDI_b'_family"/>
    <property type="match status" value="1"/>
</dbReference>
<feature type="domain" description="Thioredoxin" evidence="2">
    <location>
        <begin position="25"/>
        <end position="119"/>
    </location>
</feature>
<feature type="chain" id="PRO_5041218866" evidence="1">
    <location>
        <begin position="21"/>
        <end position="382"/>
    </location>
</feature>
<name>A0AA39Y6W0_9PEZI</name>
<dbReference type="Proteomes" id="UP001174936">
    <property type="component" value="Unassembled WGS sequence"/>
</dbReference>
<dbReference type="Pfam" id="PF00085">
    <property type="entry name" value="Thioredoxin"/>
    <property type="match status" value="1"/>
</dbReference>
<organism evidence="3 4">
    <name type="scientific">Cercophora newfieldiana</name>
    <dbReference type="NCBI Taxonomy" id="92897"/>
    <lineage>
        <taxon>Eukaryota</taxon>
        <taxon>Fungi</taxon>
        <taxon>Dikarya</taxon>
        <taxon>Ascomycota</taxon>
        <taxon>Pezizomycotina</taxon>
        <taxon>Sordariomycetes</taxon>
        <taxon>Sordariomycetidae</taxon>
        <taxon>Sordariales</taxon>
        <taxon>Lasiosphaeriaceae</taxon>
        <taxon>Cercophora</taxon>
    </lineage>
</organism>
<comment type="caution">
    <text evidence="3">The sequence shown here is derived from an EMBL/GenBank/DDBJ whole genome shotgun (WGS) entry which is preliminary data.</text>
</comment>
<evidence type="ECO:0000313" key="4">
    <source>
        <dbReference type="Proteomes" id="UP001174936"/>
    </source>
</evidence>
<keyword evidence="4" id="KW-1185">Reference proteome</keyword>
<dbReference type="Gene3D" id="3.40.30.10">
    <property type="entry name" value="Glutaredoxin"/>
    <property type="match status" value="3"/>
</dbReference>
<reference evidence="3" key="1">
    <citation type="submission" date="2023-06" db="EMBL/GenBank/DDBJ databases">
        <title>Genome-scale phylogeny and comparative genomics of the fungal order Sordariales.</title>
        <authorList>
            <consortium name="Lawrence Berkeley National Laboratory"/>
            <person name="Hensen N."/>
            <person name="Bonometti L."/>
            <person name="Westerberg I."/>
            <person name="Brannstrom I.O."/>
            <person name="Guillou S."/>
            <person name="Cros-Aarteil S."/>
            <person name="Calhoun S."/>
            <person name="Haridas S."/>
            <person name="Kuo A."/>
            <person name="Mondo S."/>
            <person name="Pangilinan J."/>
            <person name="Riley R."/>
            <person name="Labutti K."/>
            <person name="Andreopoulos B."/>
            <person name="Lipzen A."/>
            <person name="Chen C."/>
            <person name="Yanf M."/>
            <person name="Daum C."/>
            <person name="Ng V."/>
            <person name="Clum A."/>
            <person name="Steindorff A."/>
            <person name="Ohm R."/>
            <person name="Martin F."/>
            <person name="Silar P."/>
            <person name="Natvig D."/>
            <person name="Lalanne C."/>
            <person name="Gautier V."/>
            <person name="Ament-Velasquez S.L."/>
            <person name="Kruys A."/>
            <person name="Hutchinson M.I."/>
            <person name="Powell A.J."/>
            <person name="Barry K."/>
            <person name="Miller A.N."/>
            <person name="Grigoriev I.V."/>
            <person name="Debuchy R."/>
            <person name="Gladieux P."/>
            <person name="Thoren M.H."/>
            <person name="Johannesson H."/>
        </authorList>
    </citation>
    <scope>NUCLEOTIDE SEQUENCE</scope>
    <source>
        <strain evidence="3">SMH2532-1</strain>
    </source>
</reference>
<dbReference type="InterPro" id="IPR013766">
    <property type="entry name" value="Thioredoxin_domain"/>
</dbReference>
<feature type="signal peptide" evidence="1">
    <location>
        <begin position="1"/>
        <end position="20"/>
    </location>
</feature>
<evidence type="ECO:0000256" key="1">
    <source>
        <dbReference type="SAM" id="SignalP"/>
    </source>
</evidence>
<dbReference type="InterPro" id="IPR036249">
    <property type="entry name" value="Thioredoxin-like_sf"/>
</dbReference>
<dbReference type="Pfam" id="PF13848">
    <property type="entry name" value="Thioredoxin_6"/>
    <property type="match status" value="1"/>
</dbReference>
<evidence type="ECO:0000259" key="2">
    <source>
        <dbReference type="Pfam" id="PF00085"/>
    </source>
</evidence>